<protein>
    <recommendedName>
        <fullName evidence="2">HEAT repeat domain-containing protein</fullName>
    </recommendedName>
</protein>
<evidence type="ECO:0008006" key="2">
    <source>
        <dbReference type="Google" id="ProtNLM"/>
    </source>
</evidence>
<dbReference type="EMBL" id="BARV01029728">
    <property type="protein sequence ID" value="GAI33694.1"/>
    <property type="molecule type" value="Genomic_DNA"/>
</dbReference>
<sequence>MVHNINGVTKFLKTKEVYKQHQQQNQEHQYNEIIISLKQKNEFELLEIARKAKNRHHRVFAVHLLGKRKRKKAEIISHLRKIVAYEHRSVKNEAIWALAKLGDRSIQSLLFEIYSTNLSELEKSLTVKMLGKIGDEKSIEFLLDVSANSRNLTGLNAGAAVHEIIDKIGIQPLICALENETALIRQEAIWILCARCKFLSKKKE</sequence>
<dbReference type="SUPFAM" id="SSF48371">
    <property type="entry name" value="ARM repeat"/>
    <property type="match status" value="1"/>
</dbReference>
<name>X1PS45_9ZZZZ</name>
<dbReference type="Gene3D" id="1.25.10.10">
    <property type="entry name" value="Leucine-rich Repeat Variant"/>
    <property type="match status" value="1"/>
</dbReference>
<dbReference type="InterPro" id="IPR011989">
    <property type="entry name" value="ARM-like"/>
</dbReference>
<reference evidence="1" key="1">
    <citation type="journal article" date="2014" name="Front. Microbiol.">
        <title>High frequency of phylogenetically diverse reductive dehalogenase-homologous genes in deep subseafloor sedimentary metagenomes.</title>
        <authorList>
            <person name="Kawai M."/>
            <person name="Futagami T."/>
            <person name="Toyoda A."/>
            <person name="Takaki Y."/>
            <person name="Nishi S."/>
            <person name="Hori S."/>
            <person name="Arai W."/>
            <person name="Tsubouchi T."/>
            <person name="Morono Y."/>
            <person name="Uchiyama I."/>
            <person name="Ito T."/>
            <person name="Fujiyama A."/>
            <person name="Inagaki F."/>
            <person name="Takami H."/>
        </authorList>
    </citation>
    <scope>NUCLEOTIDE SEQUENCE</scope>
    <source>
        <strain evidence="1">Expedition CK06-06</strain>
    </source>
</reference>
<comment type="caution">
    <text evidence="1">The sequence shown here is derived from an EMBL/GenBank/DDBJ whole genome shotgun (WGS) entry which is preliminary data.</text>
</comment>
<dbReference type="AlphaFoldDB" id="X1PS45"/>
<accession>X1PS45</accession>
<dbReference type="InterPro" id="IPR016024">
    <property type="entry name" value="ARM-type_fold"/>
</dbReference>
<feature type="non-terminal residue" evidence="1">
    <location>
        <position position="204"/>
    </location>
</feature>
<organism evidence="1">
    <name type="scientific">marine sediment metagenome</name>
    <dbReference type="NCBI Taxonomy" id="412755"/>
    <lineage>
        <taxon>unclassified sequences</taxon>
        <taxon>metagenomes</taxon>
        <taxon>ecological metagenomes</taxon>
    </lineage>
</organism>
<gene>
    <name evidence="1" type="ORF">S06H3_47337</name>
</gene>
<evidence type="ECO:0000313" key="1">
    <source>
        <dbReference type="EMBL" id="GAI33694.1"/>
    </source>
</evidence>
<dbReference type="Pfam" id="PF13646">
    <property type="entry name" value="HEAT_2"/>
    <property type="match status" value="1"/>
</dbReference>
<proteinExistence type="predicted"/>